<gene>
    <name evidence="3" type="ORF">CYJ19_05415</name>
</gene>
<dbReference type="GO" id="GO:0016787">
    <property type="term" value="F:hydrolase activity"/>
    <property type="evidence" value="ECO:0007669"/>
    <property type="project" value="UniProtKB-KW"/>
</dbReference>
<evidence type="ECO:0000259" key="2">
    <source>
        <dbReference type="Pfam" id="PF13472"/>
    </source>
</evidence>
<keyword evidence="4" id="KW-1185">Reference proteome</keyword>
<evidence type="ECO:0000313" key="4">
    <source>
        <dbReference type="Proteomes" id="UP000235122"/>
    </source>
</evidence>
<dbReference type="Proteomes" id="UP000235122">
    <property type="component" value="Unassembled WGS sequence"/>
</dbReference>
<proteinExistence type="predicted"/>
<dbReference type="InterPro" id="IPR036514">
    <property type="entry name" value="SGNH_hydro_sf"/>
</dbReference>
<organism evidence="3 4">
    <name type="scientific">Winkia neuii</name>
    <dbReference type="NCBI Taxonomy" id="33007"/>
    <lineage>
        <taxon>Bacteria</taxon>
        <taxon>Bacillati</taxon>
        <taxon>Actinomycetota</taxon>
        <taxon>Actinomycetes</taxon>
        <taxon>Actinomycetales</taxon>
        <taxon>Actinomycetaceae</taxon>
        <taxon>Winkia</taxon>
    </lineage>
</organism>
<comment type="caution">
    <text evidence="3">The sequence shown here is derived from an EMBL/GenBank/DDBJ whole genome shotgun (WGS) entry which is preliminary data.</text>
</comment>
<evidence type="ECO:0000256" key="1">
    <source>
        <dbReference type="SAM" id="Phobius"/>
    </source>
</evidence>
<protein>
    <submittedName>
        <fullName evidence="3">SGNH/GDSL hydrolase family protein</fullName>
    </submittedName>
</protein>
<dbReference type="EMBL" id="PKKO01000003">
    <property type="protein sequence ID" value="PKY72289.1"/>
    <property type="molecule type" value="Genomic_DNA"/>
</dbReference>
<name>A0A2I1IMC8_9ACTO</name>
<keyword evidence="1" id="KW-1133">Transmembrane helix</keyword>
<keyword evidence="1" id="KW-0812">Transmembrane</keyword>
<feature type="domain" description="SGNH hydrolase-type esterase" evidence="2">
    <location>
        <begin position="103"/>
        <end position="277"/>
    </location>
</feature>
<dbReference type="SUPFAM" id="SSF52266">
    <property type="entry name" value="SGNH hydrolase"/>
    <property type="match status" value="1"/>
</dbReference>
<feature type="transmembrane region" description="Helical" evidence="1">
    <location>
        <begin position="42"/>
        <end position="61"/>
    </location>
</feature>
<dbReference type="STRING" id="33007.HMPREF3198_00213"/>
<dbReference type="AlphaFoldDB" id="A0A2I1IMC8"/>
<keyword evidence="1" id="KW-0472">Membrane</keyword>
<sequence length="301" mass="33068">MQWCRIVGRNTIVVTRQLKAMWLCDDWAMDKRKFINVAGKTLGLTAGAAAAGGLIFWRAAVHKLAKQRRPYRRAWEDAQLGISVDLDRIRQLEAAKRPLIYVALGDSAAQGIGATDVSEGYVARIARGLEEASGRKVLCVNLSVSGGTAITVLGNELAQLRGMGLDGSVLTPDVITMDIGGNDVMMAQLEAKTFGGAVEKILANLPAKAYVANIPSYVIGRWDRRAALFSKHLDEAADKHGHTVIDLRTYSRSLPTWFYLFRRHSADLFHPNSAAYADWAGMFLERICADNGWIPPREDAN</sequence>
<accession>A0A2I1IMC8</accession>
<keyword evidence="3" id="KW-0378">Hydrolase</keyword>
<dbReference type="Pfam" id="PF13472">
    <property type="entry name" value="Lipase_GDSL_2"/>
    <property type="match status" value="1"/>
</dbReference>
<dbReference type="InterPro" id="IPR013830">
    <property type="entry name" value="SGNH_hydro"/>
</dbReference>
<reference evidence="3 4" key="1">
    <citation type="submission" date="2017-12" db="EMBL/GenBank/DDBJ databases">
        <title>Phylogenetic diversity of female urinary microbiome.</title>
        <authorList>
            <person name="Thomas-White K."/>
            <person name="Wolfe A.J."/>
        </authorList>
    </citation>
    <scope>NUCLEOTIDE SEQUENCE [LARGE SCALE GENOMIC DNA]</scope>
    <source>
        <strain evidence="3 4">UMB0402</strain>
    </source>
</reference>
<dbReference type="Gene3D" id="3.40.50.1110">
    <property type="entry name" value="SGNH hydrolase"/>
    <property type="match status" value="1"/>
</dbReference>
<evidence type="ECO:0000313" key="3">
    <source>
        <dbReference type="EMBL" id="PKY72289.1"/>
    </source>
</evidence>